<feature type="transmembrane region" description="Helical" evidence="7">
    <location>
        <begin position="221"/>
        <end position="241"/>
    </location>
</feature>
<keyword evidence="9" id="KW-1185">Reference proteome</keyword>
<feature type="transmembrane region" description="Helical" evidence="7">
    <location>
        <begin position="12"/>
        <end position="32"/>
    </location>
</feature>
<evidence type="ECO:0000256" key="3">
    <source>
        <dbReference type="ARBA" id="ARBA00022475"/>
    </source>
</evidence>
<feature type="transmembrane region" description="Helical" evidence="7">
    <location>
        <begin position="67"/>
        <end position="88"/>
    </location>
</feature>
<keyword evidence="5 7" id="KW-1133">Transmembrane helix</keyword>
<keyword evidence="3" id="KW-1003">Cell membrane</keyword>
<evidence type="ECO:0000256" key="4">
    <source>
        <dbReference type="ARBA" id="ARBA00022692"/>
    </source>
</evidence>
<evidence type="ECO:0000313" key="8">
    <source>
        <dbReference type="EMBL" id="KAA5611111.1"/>
    </source>
</evidence>
<dbReference type="OrthoDB" id="9779817at2"/>
<feature type="transmembrane region" description="Helical" evidence="7">
    <location>
        <begin position="187"/>
        <end position="209"/>
    </location>
</feature>
<organism evidence="8 9">
    <name type="scientific">Rhodovastum atsumiense</name>
    <dbReference type="NCBI Taxonomy" id="504468"/>
    <lineage>
        <taxon>Bacteria</taxon>
        <taxon>Pseudomonadati</taxon>
        <taxon>Pseudomonadota</taxon>
        <taxon>Alphaproteobacteria</taxon>
        <taxon>Acetobacterales</taxon>
        <taxon>Acetobacteraceae</taxon>
        <taxon>Rhodovastum</taxon>
    </lineage>
</organism>
<keyword evidence="8" id="KW-0969">Cilium</keyword>
<dbReference type="AlphaFoldDB" id="A0A5M6ISE3"/>
<evidence type="ECO:0000256" key="7">
    <source>
        <dbReference type="SAM" id="Phobius"/>
    </source>
</evidence>
<dbReference type="Pfam" id="PF01311">
    <property type="entry name" value="Bac_export_1"/>
    <property type="match status" value="1"/>
</dbReference>
<sequence>METLLAELPGWAFVVVLLSSRIGAACIVLPGLGEAELPVMVRSGFAFALTLLLVPVLAPLVPAAPEMPWRVAAMVVAEIMTGLWLGWLARLVVQALPVAGQFAASMIGLANVLQPDPSLGPQSTALARLFSLAAPVLVLASGLYALPLSALAGSYRLVAPGALLPVADSAQDVVRAVGEAFALSLRLAAPFVAAGLVWQAALGLLARLVPNLQVFMAALPGQILAGLLLLALLTGPMLAAWDDQIRPMLALLPGL</sequence>
<evidence type="ECO:0000256" key="6">
    <source>
        <dbReference type="ARBA" id="ARBA00023136"/>
    </source>
</evidence>
<dbReference type="Proteomes" id="UP000325255">
    <property type="component" value="Unassembled WGS sequence"/>
</dbReference>
<reference evidence="8 9" key="1">
    <citation type="submission" date="2019-09" db="EMBL/GenBank/DDBJ databases">
        <title>Genome sequence of Rhodovastum atsumiense, a diverse member of the Acetobacteraceae family of non-sulfur purple photosynthetic bacteria.</title>
        <authorList>
            <person name="Meyer T."/>
            <person name="Kyndt J."/>
        </authorList>
    </citation>
    <scope>NUCLEOTIDE SEQUENCE [LARGE SCALE GENOMIC DNA]</scope>
    <source>
        <strain evidence="8 9">DSM 21279</strain>
    </source>
</reference>
<keyword evidence="8" id="KW-0282">Flagellum</keyword>
<dbReference type="PRINTS" id="PR00953">
    <property type="entry name" value="TYPE3IMRPROT"/>
</dbReference>
<keyword evidence="8" id="KW-0966">Cell projection</keyword>
<proteinExistence type="inferred from homology"/>
<gene>
    <name evidence="8" type="ORF">F1189_16080</name>
</gene>
<evidence type="ECO:0000256" key="5">
    <source>
        <dbReference type="ARBA" id="ARBA00022989"/>
    </source>
</evidence>
<evidence type="ECO:0000313" key="9">
    <source>
        <dbReference type="Proteomes" id="UP000325255"/>
    </source>
</evidence>
<keyword evidence="6 7" id="KW-0472">Membrane</keyword>
<comment type="caution">
    <text evidence="8">The sequence shown here is derived from an EMBL/GenBank/DDBJ whole genome shotgun (WGS) entry which is preliminary data.</text>
</comment>
<name>A0A5M6ISE3_9PROT</name>
<feature type="transmembrane region" description="Helical" evidence="7">
    <location>
        <begin position="44"/>
        <end position="61"/>
    </location>
</feature>
<dbReference type="PANTHER" id="PTHR30065">
    <property type="entry name" value="FLAGELLAR BIOSYNTHETIC PROTEIN FLIR"/>
    <property type="match status" value="1"/>
</dbReference>
<evidence type="ECO:0000256" key="1">
    <source>
        <dbReference type="ARBA" id="ARBA00004651"/>
    </source>
</evidence>
<dbReference type="InterPro" id="IPR002010">
    <property type="entry name" value="T3SS_IM_R"/>
</dbReference>
<accession>A0A5M6ISE3</accession>
<dbReference type="RefSeq" id="WP_150041850.1">
    <property type="nucleotide sequence ID" value="NZ_OW485601.1"/>
</dbReference>
<feature type="transmembrane region" description="Helical" evidence="7">
    <location>
        <begin position="125"/>
        <end position="146"/>
    </location>
</feature>
<protein>
    <submittedName>
        <fullName evidence="8">Flagellar biosynthetic protein FliR</fullName>
    </submittedName>
</protein>
<dbReference type="GO" id="GO:0005886">
    <property type="term" value="C:plasma membrane"/>
    <property type="evidence" value="ECO:0007669"/>
    <property type="project" value="UniProtKB-SubCell"/>
</dbReference>
<comment type="subcellular location">
    <subcellularLocation>
        <location evidence="1">Cell membrane</location>
        <topology evidence="1">Multi-pass membrane protein</topology>
    </subcellularLocation>
</comment>
<dbReference type="GO" id="GO:0006605">
    <property type="term" value="P:protein targeting"/>
    <property type="evidence" value="ECO:0007669"/>
    <property type="project" value="InterPro"/>
</dbReference>
<dbReference type="PANTHER" id="PTHR30065:SF8">
    <property type="entry name" value="FLAGELLAR BIOSYNTHETIC PROTEIN FLIR"/>
    <property type="match status" value="1"/>
</dbReference>
<dbReference type="EMBL" id="VWPK01000024">
    <property type="protein sequence ID" value="KAA5611111.1"/>
    <property type="molecule type" value="Genomic_DNA"/>
</dbReference>
<evidence type="ECO:0000256" key="2">
    <source>
        <dbReference type="ARBA" id="ARBA00009772"/>
    </source>
</evidence>
<comment type="similarity">
    <text evidence="2">Belongs to the FliR/MopE/SpaR family.</text>
</comment>
<keyword evidence="4 7" id="KW-0812">Transmembrane</keyword>